<feature type="compositionally biased region" description="Low complexity" evidence="8">
    <location>
        <begin position="42"/>
        <end position="52"/>
    </location>
</feature>
<evidence type="ECO:0000259" key="9">
    <source>
        <dbReference type="Pfam" id="PF00185"/>
    </source>
</evidence>
<feature type="binding site" evidence="7">
    <location>
        <position position="278"/>
    </location>
    <ligand>
        <name>L-ornithine</name>
        <dbReference type="ChEBI" id="CHEBI:46911"/>
    </ligand>
</feature>
<dbReference type="PANTHER" id="PTHR45753">
    <property type="entry name" value="ORNITHINE CARBAMOYLTRANSFERASE, MITOCHONDRIAL"/>
    <property type="match status" value="1"/>
</dbReference>
<dbReference type="Gene3D" id="3.40.50.1370">
    <property type="entry name" value="Aspartate/ornithine carbamoyltransferase"/>
    <property type="match status" value="2"/>
</dbReference>
<dbReference type="PANTHER" id="PTHR45753:SF3">
    <property type="entry name" value="ORNITHINE TRANSCARBAMYLASE, MITOCHONDRIAL"/>
    <property type="match status" value="1"/>
</dbReference>
<comment type="similarity">
    <text evidence="2 7">Belongs to the aspartate/ornithine carbamoyltransferase superfamily. OTCase family.</text>
</comment>
<dbReference type="InterPro" id="IPR002292">
    <property type="entry name" value="Orn/put_carbamltrans"/>
</dbReference>
<comment type="catalytic activity">
    <reaction evidence="6 7">
        <text>carbamoyl phosphate + L-ornithine = L-citrulline + phosphate + H(+)</text>
        <dbReference type="Rhea" id="RHEA:19513"/>
        <dbReference type="ChEBI" id="CHEBI:15378"/>
        <dbReference type="ChEBI" id="CHEBI:43474"/>
        <dbReference type="ChEBI" id="CHEBI:46911"/>
        <dbReference type="ChEBI" id="CHEBI:57743"/>
        <dbReference type="ChEBI" id="CHEBI:58228"/>
        <dbReference type="EC" id="2.1.3.3"/>
    </reaction>
</comment>
<protein>
    <recommendedName>
        <fullName evidence="4 7">Ornithine carbamoyltransferase</fullName>
        <shortName evidence="7">OTCase</shortName>
        <ecNumber evidence="3 7">2.1.3.3</ecNumber>
    </recommendedName>
</protein>
<evidence type="ECO:0000256" key="4">
    <source>
        <dbReference type="ARBA" id="ARBA00016634"/>
    </source>
</evidence>
<dbReference type="InterPro" id="IPR006131">
    <property type="entry name" value="Asp_carbamoyltransf_Asp/Orn-bd"/>
</dbReference>
<dbReference type="GO" id="GO:0004585">
    <property type="term" value="F:ornithine carbamoyltransferase activity"/>
    <property type="evidence" value="ECO:0007669"/>
    <property type="project" value="UniProtKB-EC"/>
</dbReference>
<feature type="compositionally biased region" description="Polar residues" evidence="8">
    <location>
        <begin position="53"/>
        <end position="70"/>
    </location>
</feature>
<dbReference type="Pfam" id="PF00185">
    <property type="entry name" value="OTCace"/>
    <property type="match status" value="1"/>
</dbReference>
<dbReference type="Proteomes" id="UP000326331">
    <property type="component" value="Chromosome"/>
</dbReference>
<feature type="domain" description="Aspartate/ornithine carbamoyltransferase carbamoyl-P binding" evidence="10">
    <location>
        <begin position="125"/>
        <end position="260"/>
    </location>
</feature>
<evidence type="ECO:0000313" key="11">
    <source>
        <dbReference type="EMBL" id="QFG03870.1"/>
    </source>
</evidence>
<evidence type="ECO:0000259" key="10">
    <source>
        <dbReference type="Pfam" id="PF02729"/>
    </source>
</evidence>
<feature type="binding site" evidence="7">
    <location>
        <position position="410"/>
    </location>
    <ligand>
        <name>carbamoyl phosphate</name>
        <dbReference type="ChEBI" id="CHEBI:58228"/>
    </ligand>
</feature>
<evidence type="ECO:0000256" key="8">
    <source>
        <dbReference type="SAM" id="MobiDB-lite"/>
    </source>
</evidence>
<evidence type="ECO:0000256" key="7">
    <source>
        <dbReference type="HAMAP-Rule" id="MF_01109"/>
    </source>
</evidence>
<feature type="binding site" evidence="7">
    <location>
        <begin position="346"/>
        <end position="347"/>
    </location>
    <ligand>
        <name>L-ornithine</name>
        <dbReference type="ChEBI" id="CHEBI:46911"/>
    </ligand>
</feature>
<sequence>MLYQLSYTPVRFHRSKAGPTRNPPQLPTPPAGGCSSTRIPGSAAPASPAAAPQTGTTPRSGRTPASGTSSPRPPCLPTSAAAPTGCARRYPPVITIDTPGGALQHPHPRTHRRLEPILRSMHSPRHLLSSADLSAEETAYLLDLAAALKRRPQKVLVGRHLALLFEKASLRTRVSFEIAMDHLGAFTMYLDPREVGLGEREAIRDVSRVLARYVDIVAVRTYGQSIIEEYARFSSIPVINALTDEEHPCQALADLLTLREHMGDLRGRSLAFVGDGNNVSTSLVITATALGMDVRIASPPGYQLPEWAISEASARAAASGGSFRHTTDPVEAVRGAEALYTDVWTSMGQEREAERRKIDFAAYQLNAALVAHAKPGAFIMHDLPAHRGEEITDDVFESPHAIIFDQAENRVWAQAAVVAFLLGADRSIER</sequence>
<gene>
    <name evidence="11" type="primary">argF</name>
    <name evidence="11" type="ORF">Tbon_11410</name>
</gene>
<dbReference type="SUPFAM" id="SSF53671">
    <property type="entry name" value="Aspartate/ornithine carbamoyltransferase"/>
    <property type="match status" value="1"/>
</dbReference>
<dbReference type="NCBIfam" id="TIGR00658">
    <property type="entry name" value="orni_carb_tr"/>
    <property type="match status" value="1"/>
</dbReference>
<proteinExistence type="inferred from homology"/>
<dbReference type="EMBL" id="CP042829">
    <property type="protein sequence ID" value="QFG03870.1"/>
    <property type="molecule type" value="Genomic_DNA"/>
</dbReference>
<feature type="binding site" evidence="7">
    <location>
        <position position="342"/>
    </location>
    <ligand>
        <name>L-ornithine</name>
        <dbReference type="ChEBI" id="CHEBI:46911"/>
    </ligand>
</feature>
<comment type="subcellular location">
    <subcellularLocation>
        <location evidence="7">Cytoplasm</location>
    </subcellularLocation>
</comment>
<name>A0ABX6C4B1_9CHLR</name>
<dbReference type="NCBIfam" id="NF001986">
    <property type="entry name" value="PRK00779.1"/>
    <property type="match status" value="1"/>
</dbReference>
<dbReference type="InterPro" id="IPR006130">
    <property type="entry name" value="Asp/Orn_carbamoylTrfase"/>
</dbReference>
<evidence type="ECO:0000256" key="6">
    <source>
        <dbReference type="ARBA" id="ARBA00048772"/>
    </source>
</evidence>
<keyword evidence="7" id="KW-0963">Cytoplasm</keyword>
<dbReference type="HAMAP" id="MF_01109">
    <property type="entry name" value="OTCase"/>
    <property type="match status" value="1"/>
</dbReference>
<dbReference type="PRINTS" id="PR00100">
    <property type="entry name" value="AOTCASE"/>
</dbReference>
<dbReference type="Pfam" id="PF02729">
    <property type="entry name" value="OTCace_N"/>
    <property type="match status" value="1"/>
</dbReference>
<keyword evidence="5 7" id="KW-0808">Transferase</keyword>
<keyword evidence="12" id="KW-1185">Reference proteome</keyword>
<dbReference type="EC" id="2.1.3.3" evidence="3 7"/>
<evidence type="ECO:0000313" key="12">
    <source>
        <dbReference type="Proteomes" id="UP000326331"/>
    </source>
</evidence>
<dbReference type="PRINTS" id="PR00102">
    <property type="entry name" value="OTCASE"/>
</dbReference>
<feature type="binding site" evidence="7">
    <location>
        <begin position="247"/>
        <end position="250"/>
    </location>
    <ligand>
        <name>carbamoyl phosphate</name>
        <dbReference type="ChEBI" id="CHEBI:58228"/>
    </ligand>
</feature>
<feature type="domain" description="Aspartate/ornithine carbamoyltransferase Asp/Orn-binding" evidence="9">
    <location>
        <begin position="267"/>
        <end position="420"/>
    </location>
</feature>
<feature type="compositionally biased region" description="Pro residues" evidence="8">
    <location>
        <begin position="21"/>
        <end position="30"/>
    </location>
</feature>
<dbReference type="InterPro" id="IPR006132">
    <property type="entry name" value="Asp/Orn_carbamoyltranf_P-bd"/>
</dbReference>
<accession>A0ABX6C4B1</accession>
<evidence type="ECO:0000256" key="1">
    <source>
        <dbReference type="ARBA" id="ARBA00004975"/>
    </source>
</evidence>
<comment type="pathway">
    <text evidence="1">Amino-acid biosynthesis; L-arginine biosynthesis; L-arginine from L-ornithine and carbamoyl phosphate: step 1/3.</text>
</comment>
<evidence type="ECO:0000256" key="2">
    <source>
        <dbReference type="ARBA" id="ARBA00007805"/>
    </source>
</evidence>
<feature type="region of interest" description="Disordered" evidence="8">
    <location>
        <begin position="1"/>
        <end position="83"/>
    </location>
</feature>
<feature type="binding site" evidence="7">
    <location>
        <position position="220"/>
    </location>
    <ligand>
        <name>carbamoyl phosphate</name>
        <dbReference type="ChEBI" id="CHEBI:58228"/>
    </ligand>
</feature>
<dbReference type="InterPro" id="IPR036901">
    <property type="entry name" value="Asp/Orn_carbamoylTrfase_sf"/>
</dbReference>
<dbReference type="InterPro" id="IPR024904">
    <property type="entry name" value="OTCase_ArgI"/>
</dbReference>
<evidence type="ECO:0000256" key="5">
    <source>
        <dbReference type="ARBA" id="ARBA00022679"/>
    </source>
</evidence>
<reference evidence="11 12" key="1">
    <citation type="submission" date="2019-10" db="EMBL/GenBank/DDBJ databases">
        <title>Thermopilla bonchosmolovskayae gen. nov., sp. nov., a moderately thermophilic Chloroflexi bacterium from a Chukotka hot spring (Arctic, Russia), representing a novel classis Thermopillaia, which include previously uncultivated lineage OLB14.</title>
        <authorList>
            <person name="Kochetkova T.V."/>
            <person name="Zayulina K.S."/>
            <person name="Zhigarkov V.S."/>
            <person name="Minaev N.V."/>
            <person name="Novikov A."/>
            <person name="Toshchakov S.V."/>
            <person name="Elcheninov A.G."/>
            <person name="Kublanov I.V."/>
        </authorList>
    </citation>
    <scope>NUCLEOTIDE SEQUENCE [LARGE SCALE GENOMIC DNA]</scope>
    <source>
        <strain evidence="11 12">3753O</strain>
    </source>
</reference>
<evidence type="ECO:0000256" key="3">
    <source>
        <dbReference type="ARBA" id="ARBA00013007"/>
    </source>
</evidence>
<organism evidence="11 12">
    <name type="scientific">Tepidiforma bonchosmolovskayae</name>
    <dbReference type="NCBI Taxonomy" id="2601677"/>
    <lineage>
        <taxon>Bacteria</taxon>
        <taxon>Bacillati</taxon>
        <taxon>Chloroflexota</taxon>
        <taxon>Tepidiformia</taxon>
        <taxon>Tepidiformales</taxon>
        <taxon>Tepidiformaceae</taxon>
        <taxon>Tepidiforma</taxon>
    </lineage>
</organism>
<comment type="caution">
    <text evidence="7">Lacks conserved residue(s) required for the propagation of feature annotation.</text>
</comment>